<dbReference type="Pfam" id="PF03711">
    <property type="entry name" value="OKR_DC_1_C"/>
    <property type="match status" value="1"/>
</dbReference>
<dbReference type="Proteomes" id="UP001500711">
    <property type="component" value="Unassembled WGS sequence"/>
</dbReference>
<dbReference type="EMBL" id="BAABBE010000002">
    <property type="protein sequence ID" value="GAA3624422.1"/>
    <property type="molecule type" value="Genomic_DNA"/>
</dbReference>
<evidence type="ECO:0000313" key="4">
    <source>
        <dbReference type="EMBL" id="GAA3624422.1"/>
    </source>
</evidence>
<dbReference type="PANTHER" id="PTHR43277">
    <property type="entry name" value="ARGININE DECARBOXYLASE"/>
    <property type="match status" value="1"/>
</dbReference>
<feature type="domain" description="Orn/Lys/Arg decarboxylase C-terminal" evidence="3">
    <location>
        <begin position="23"/>
        <end position="88"/>
    </location>
</feature>
<organism evidence="4 5">
    <name type="scientific">Lentzea roselyniae</name>
    <dbReference type="NCBI Taxonomy" id="531940"/>
    <lineage>
        <taxon>Bacteria</taxon>
        <taxon>Bacillati</taxon>
        <taxon>Actinomycetota</taxon>
        <taxon>Actinomycetes</taxon>
        <taxon>Pseudonocardiales</taxon>
        <taxon>Pseudonocardiaceae</taxon>
        <taxon>Lentzea</taxon>
    </lineage>
</organism>
<comment type="caution">
    <text evidence="4">The sequence shown here is derived from an EMBL/GenBank/DDBJ whole genome shotgun (WGS) entry which is preliminary data.</text>
</comment>
<dbReference type="PANTHER" id="PTHR43277:SF4">
    <property type="entry name" value="ARGININE DECARBOXYLASE"/>
    <property type="match status" value="1"/>
</dbReference>
<name>A0ABP7A400_9PSEU</name>
<dbReference type="InterPro" id="IPR052357">
    <property type="entry name" value="Orn_Lys_Arg_decarboxylase-I"/>
</dbReference>
<keyword evidence="5" id="KW-1185">Reference proteome</keyword>
<dbReference type="InterPro" id="IPR008286">
    <property type="entry name" value="Prn/Lys/Arg_de-COase_C"/>
</dbReference>
<evidence type="ECO:0000313" key="5">
    <source>
        <dbReference type="Proteomes" id="UP001500711"/>
    </source>
</evidence>
<protein>
    <recommendedName>
        <fullName evidence="3">Orn/Lys/Arg decarboxylase C-terminal domain-containing protein</fullName>
    </recommendedName>
</protein>
<sequence length="113" mass="11881">MTEAGLPSPKPVDLPSPDELQLETAMLPRDAFFAEVEQVPADRAAGRISAEMITPYPPGAPAVLPGEVITDDVLDYVRSGLAAGMQLPDPADPELKTVRVVSSRARSSAATGR</sequence>
<dbReference type="Gene3D" id="3.90.100.10">
    <property type="entry name" value="Orn/Lys/Arg decarboxylase, C-terminal domain"/>
    <property type="match status" value="1"/>
</dbReference>
<gene>
    <name evidence="4" type="ORF">GCM10022267_08170</name>
</gene>
<comment type="cofactor">
    <cofactor evidence="1">
        <name>pyridoxal 5'-phosphate</name>
        <dbReference type="ChEBI" id="CHEBI:597326"/>
    </cofactor>
</comment>
<evidence type="ECO:0000259" key="3">
    <source>
        <dbReference type="Pfam" id="PF03711"/>
    </source>
</evidence>
<keyword evidence="2" id="KW-0663">Pyridoxal phosphate</keyword>
<dbReference type="InterPro" id="IPR036633">
    <property type="entry name" value="Prn/Lys/Arg_de-COase_C_sf"/>
</dbReference>
<evidence type="ECO:0000256" key="1">
    <source>
        <dbReference type="ARBA" id="ARBA00001933"/>
    </source>
</evidence>
<dbReference type="SUPFAM" id="SSF55904">
    <property type="entry name" value="Ornithine decarboxylase C-terminal domain"/>
    <property type="match status" value="1"/>
</dbReference>
<reference evidence="5" key="1">
    <citation type="journal article" date="2019" name="Int. J. Syst. Evol. Microbiol.">
        <title>The Global Catalogue of Microorganisms (GCM) 10K type strain sequencing project: providing services to taxonomists for standard genome sequencing and annotation.</title>
        <authorList>
            <consortium name="The Broad Institute Genomics Platform"/>
            <consortium name="The Broad Institute Genome Sequencing Center for Infectious Disease"/>
            <person name="Wu L."/>
            <person name="Ma J."/>
        </authorList>
    </citation>
    <scope>NUCLEOTIDE SEQUENCE [LARGE SCALE GENOMIC DNA]</scope>
    <source>
        <strain evidence="5">JCM 17494</strain>
    </source>
</reference>
<proteinExistence type="predicted"/>
<evidence type="ECO:0000256" key="2">
    <source>
        <dbReference type="ARBA" id="ARBA00022898"/>
    </source>
</evidence>
<accession>A0ABP7A400</accession>